<dbReference type="Gene3D" id="3.40.190.10">
    <property type="entry name" value="Periplasmic binding protein-like II"/>
    <property type="match status" value="2"/>
</dbReference>
<dbReference type="PANTHER" id="PTHR38834">
    <property type="entry name" value="PERIPLASMIC SUBSTRATE BINDING PROTEIN FAMILY 3"/>
    <property type="match status" value="1"/>
</dbReference>
<accession>A0ABN0DWA6</accession>
<dbReference type="PANTHER" id="PTHR38834:SF3">
    <property type="entry name" value="SOLUTE-BINDING PROTEIN FAMILY 3_N-TERMINAL DOMAIN-CONTAINING PROTEIN"/>
    <property type="match status" value="1"/>
</dbReference>
<feature type="region of interest" description="Disordered" evidence="1">
    <location>
        <begin position="279"/>
        <end position="303"/>
    </location>
</feature>
<dbReference type="Proteomes" id="UP000006428">
    <property type="component" value="Unassembled WGS sequence"/>
</dbReference>
<organism evidence="2 3">
    <name type="scientific">Aeromonas salmonicida subsp. salmonicida 01-B526</name>
    <dbReference type="NCBI Taxonomy" id="1076135"/>
    <lineage>
        <taxon>Bacteria</taxon>
        <taxon>Pseudomonadati</taxon>
        <taxon>Pseudomonadota</taxon>
        <taxon>Gammaproteobacteria</taxon>
        <taxon>Aeromonadales</taxon>
        <taxon>Aeromonadaceae</taxon>
        <taxon>Aeromonas</taxon>
    </lineage>
</organism>
<name>A0ABN0DWA6_AERSS</name>
<dbReference type="EMBL" id="AGVO01000064">
    <property type="protein sequence ID" value="EHI51207.1"/>
    <property type="molecule type" value="Genomic_DNA"/>
</dbReference>
<dbReference type="SUPFAM" id="SSF53850">
    <property type="entry name" value="Periplasmic binding protein-like II"/>
    <property type="match status" value="1"/>
</dbReference>
<sequence length="303" mass="34518">MARKIDTMRNKNFQLPLKTLYLSIRDALLTMIMSPLRPLDSAYATGQRMKRTLLIGALFSLSLTLSAQPSLTLLSHELVPFTHHHDGKLDGLAVRLIQQIQDELGETYPIRIYPFKRALALTRLEPGYALFVTQWAPEREPFFKWVGPLFRSKVIIYQPPSPRHKLKNLDDLRHLPRVGVVLGNADDERLTREGYTNLVRYQSVEEALQRLVLGKIDAFPVGEMVLDATLEQRGLSHRSVTNSGVVLHESWLYLAFSRDQDDAVIARWQSALDKVRLKSGRGMLPPHQDRTSHQAAQQDPADQ</sequence>
<proteinExistence type="predicted"/>
<protein>
    <submittedName>
        <fullName evidence="2">ABC-type transporter, periplasmic binding protein</fullName>
    </submittedName>
</protein>
<keyword evidence="3" id="KW-1185">Reference proteome</keyword>
<evidence type="ECO:0000256" key="1">
    <source>
        <dbReference type="SAM" id="MobiDB-lite"/>
    </source>
</evidence>
<evidence type="ECO:0000313" key="3">
    <source>
        <dbReference type="Proteomes" id="UP000006428"/>
    </source>
</evidence>
<gene>
    <name evidence="2" type="ORF">IYQ_17749</name>
</gene>
<comment type="caution">
    <text evidence="2">The sequence shown here is derived from an EMBL/GenBank/DDBJ whole genome shotgun (WGS) entry which is preliminary data.</text>
</comment>
<evidence type="ECO:0000313" key="2">
    <source>
        <dbReference type="EMBL" id="EHI51207.1"/>
    </source>
</evidence>
<reference evidence="2 3" key="1">
    <citation type="journal article" date="2012" name="Front. Microbiol.">
        <title>Draft Genome Sequence of the Virulent Strain 01-B526 of the Fish Pathogen Aeromonas salmonicida.</title>
        <authorList>
            <person name="Charette S.J."/>
            <person name="Brochu F."/>
            <person name="Boyle B."/>
            <person name="Filion G."/>
            <person name="Tanaka K.H."/>
            <person name="Derome N."/>
        </authorList>
    </citation>
    <scope>NUCLEOTIDE SEQUENCE [LARGE SCALE GENOMIC DNA]</scope>
    <source>
        <strain evidence="2 3">01-B526</strain>
    </source>
</reference>